<dbReference type="AlphaFoldDB" id="A0AAD7NZ09"/>
<dbReference type="Proteomes" id="UP001215598">
    <property type="component" value="Unassembled WGS sequence"/>
</dbReference>
<evidence type="ECO:0000256" key="1">
    <source>
        <dbReference type="SAM" id="MobiDB-lite"/>
    </source>
</evidence>
<accession>A0AAD7NZ09</accession>
<evidence type="ECO:0000313" key="2">
    <source>
        <dbReference type="EMBL" id="KAJ7781546.1"/>
    </source>
</evidence>
<feature type="compositionally biased region" description="Pro residues" evidence="1">
    <location>
        <begin position="302"/>
        <end position="316"/>
    </location>
</feature>
<reference evidence="2" key="1">
    <citation type="submission" date="2023-03" db="EMBL/GenBank/DDBJ databases">
        <title>Massive genome expansion in bonnet fungi (Mycena s.s.) driven by repeated elements and novel gene families across ecological guilds.</title>
        <authorList>
            <consortium name="Lawrence Berkeley National Laboratory"/>
            <person name="Harder C.B."/>
            <person name="Miyauchi S."/>
            <person name="Viragh M."/>
            <person name="Kuo A."/>
            <person name="Thoen E."/>
            <person name="Andreopoulos B."/>
            <person name="Lu D."/>
            <person name="Skrede I."/>
            <person name="Drula E."/>
            <person name="Henrissat B."/>
            <person name="Morin E."/>
            <person name="Kohler A."/>
            <person name="Barry K."/>
            <person name="LaButti K."/>
            <person name="Morin E."/>
            <person name="Salamov A."/>
            <person name="Lipzen A."/>
            <person name="Mereny Z."/>
            <person name="Hegedus B."/>
            <person name="Baldrian P."/>
            <person name="Stursova M."/>
            <person name="Weitz H."/>
            <person name="Taylor A."/>
            <person name="Grigoriev I.V."/>
            <person name="Nagy L.G."/>
            <person name="Martin F."/>
            <person name="Kauserud H."/>
        </authorList>
    </citation>
    <scope>NUCLEOTIDE SEQUENCE</scope>
    <source>
        <strain evidence="2">CBHHK182m</strain>
    </source>
</reference>
<feature type="region of interest" description="Disordered" evidence="1">
    <location>
        <begin position="160"/>
        <end position="182"/>
    </location>
</feature>
<proteinExistence type="predicted"/>
<gene>
    <name evidence="2" type="ORF">B0H16DRAFT_1498772</name>
</gene>
<name>A0AAD7NZ09_9AGAR</name>
<evidence type="ECO:0000313" key="3">
    <source>
        <dbReference type="Proteomes" id="UP001215598"/>
    </source>
</evidence>
<organism evidence="2 3">
    <name type="scientific">Mycena metata</name>
    <dbReference type="NCBI Taxonomy" id="1033252"/>
    <lineage>
        <taxon>Eukaryota</taxon>
        <taxon>Fungi</taxon>
        <taxon>Dikarya</taxon>
        <taxon>Basidiomycota</taxon>
        <taxon>Agaricomycotina</taxon>
        <taxon>Agaricomycetes</taxon>
        <taxon>Agaricomycetidae</taxon>
        <taxon>Agaricales</taxon>
        <taxon>Marasmiineae</taxon>
        <taxon>Mycenaceae</taxon>
        <taxon>Mycena</taxon>
    </lineage>
</organism>
<sequence>MPLGEVPITSYFTRVPQKRKHNSVSAPTKAAKRKRVDSDEQIKAPKKQVSLAFPKAARNASRVASASLRHSDSNVDLESRVLRSETFLPATPNTRHRPSLSPLPDAPALPMASEESPLLPPSSSISHSSPLVTPPRPRRKSDAANGKAVAFASSPLLSFRNANAPTDDDLPPSSVSQYWPPIRPRRPSNATTMALWSLHPSRQWLLPLHLNATPNVPAYVVDDEVPSSQSQFEVELKPRNGFPFPTRRASGSSLVQSAPRRPSSDLAVDVADMFEEGSVDLAKVNLKDQDDSATESDDDIPVIPPRPSAPLPPPPASQHDGYSIPPGGFSSCVDESIPDEGSSAGSSLPEAVKNFYNMLDGGDGSYPASFPESLRGHWICGTPDGTPEE</sequence>
<feature type="region of interest" description="Disordered" evidence="1">
    <location>
        <begin position="17"/>
        <end position="76"/>
    </location>
</feature>
<feature type="compositionally biased region" description="Acidic residues" evidence="1">
    <location>
        <begin position="291"/>
        <end position="300"/>
    </location>
</feature>
<dbReference type="EMBL" id="JARKIB010000004">
    <property type="protein sequence ID" value="KAJ7781546.1"/>
    <property type="molecule type" value="Genomic_DNA"/>
</dbReference>
<keyword evidence="3" id="KW-1185">Reference proteome</keyword>
<feature type="region of interest" description="Disordered" evidence="1">
    <location>
        <begin position="243"/>
        <end position="263"/>
    </location>
</feature>
<feature type="region of interest" description="Disordered" evidence="1">
    <location>
        <begin position="88"/>
        <end position="146"/>
    </location>
</feature>
<feature type="compositionally biased region" description="Low complexity" evidence="1">
    <location>
        <begin position="56"/>
        <end position="68"/>
    </location>
</feature>
<comment type="caution">
    <text evidence="2">The sequence shown here is derived from an EMBL/GenBank/DDBJ whole genome shotgun (WGS) entry which is preliminary data.</text>
</comment>
<protein>
    <submittedName>
        <fullName evidence="2">Uncharacterized protein</fullName>
    </submittedName>
</protein>
<feature type="compositionally biased region" description="Low complexity" evidence="1">
    <location>
        <begin position="99"/>
        <end position="131"/>
    </location>
</feature>
<feature type="region of interest" description="Disordered" evidence="1">
    <location>
        <begin position="281"/>
        <end position="348"/>
    </location>
</feature>